<evidence type="ECO:0000256" key="4">
    <source>
        <dbReference type="ARBA" id="ARBA00022692"/>
    </source>
</evidence>
<evidence type="ECO:0000313" key="10">
    <source>
        <dbReference type="Proteomes" id="UP001267290"/>
    </source>
</evidence>
<feature type="transmembrane region" description="Helical" evidence="7">
    <location>
        <begin position="39"/>
        <end position="62"/>
    </location>
</feature>
<dbReference type="SUPFAM" id="SSF103473">
    <property type="entry name" value="MFS general substrate transporter"/>
    <property type="match status" value="1"/>
</dbReference>
<feature type="domain" description="Major facilitator superfamily (MFS) profile" evidence="8">
    <location>
        <begin position="4"/>
        <end position="387"/>
    </location>
</feature>
<evidence type="ECO:0000256" key="7">
    <source>
        <dbReference type="SAM" id="Phobius"/>
    </source>
</evidence>
<keyword evidence="10" id="KW-1185">Reference proteome</keyword>
<gene>
    <name evidence="9" type="ORF">J2736_006126</name>
</gene>
<feature type="transmembrane region" description="Helical" evidence="7">
    <location>
        <begin position="333"/>
        <end position="354"/>
    </location>
</feature>
<evidence type="ECO:0000256" key="3">
    <source>
        <dbReference type="ARBA" id="ARBA00022448"/>
    </source>
</evidence>
<feature type="transmembrane region" description="Helical" evidence="7">
    <location>
        <begin position="242"/>
        <end position="263"/>
    </location>
</feature>
<organism evidence="9 10">
    <name type="scientific">Paenibacillus qinlingensis</name>
    <dbReference type="NCBI Taxonomy" id="1837343"/>
    <lineage>
        <taxon>Bacteria</taxon>
        <taxon>Bacillati</taxon>
        <taxon>Bacillota</taxon>
        <taxon>Bacilli</taxon>
        <taxon>Bacillales</taxon>
        <taxon>Paenibacillaceae</taxon>
        <taxon>Paenibacillus</taxon>
    </lineage>
</organism>
<comment type="caution">
    <text evidence="9">The sequence shown here is derived from an EMBL/GenBank/DDBJ whole genome shotgun (WGS) entry which is preliminary data.</text>
</comment>
<feature type="transmembrane region" description="Helical" evidence="7">
    <location>
        <begin position="299"/>
        <end position="321"/>
    </location>
</feature>
<sequence length="399" mass="43597">MRRLLFMGCLSYLLTGSTHVIFGAVLPELMAHYGRSYSGGGMLVFLQFGGFMLGVLAMPALIRRISRRSTITMAFSLLFIAMLAIGLLPPWPLVIGLTFLAGISFGLVESSISTFVLTAAKDQQAVAFSKLEVYFGLGALVMPLVASLLIANGVWKHAFVLLSISALVTGLIWSKLSLGEHDELLAHKADRTQKAERIPVLSKKSLLFLFLLMTVFFLYCGMENTIVNFLPSIFKDQLNASSSIASLGVTAYWLTMVIGRVFAGVLAEKITYLKYLVFSFALSVLTVLVWLFSTNLWSSFAVILLLGLFMSGMFAVALIYANQLLPGRTEQTTSALIAAGGLGGAILPLGVGWGMDHFHVGVSIWFVLISMCVVFGIIMYTRRWQAPVMRVQQDDIVTS</sequence>
<dbReference type="InterPro" id="IPR036259">
    <property type="entry name" value="MFS_trans_sf"/>
</dbReference>
<feature type="transmembrane region" description="Helical" evidence="7">
    <location>
        <begin position="131"/>
        <end position="151"/>
    </location>
</feature>
<comment type="subcellular location">
    <subcellularLocation>
        <location evidence="1">Cell membrane</location>
        <topology evidence="1">Multi-pass membrane protein</topology>
    </subcellularLocation>
</comment>
<keyword evidence="6 7" id="KW-0472">Membrane</keyword>
<keyword evidence="5 7" id="KW-1133">Transmembrane helix</keyword>
<evidence type="ECO:0000259" key="8">
    <source>
        <dbReference type="PROSITE" id="PS50850"/>
    </source>
</evidence>
<feature type="transmembrane region" description="Helical" evidence="7">
    <location>
        <begin position="206"/>
        <end position="230"/>
    </location>
</feature>
<reference evidence="9 10" key="1">
    <citation type="submission" date="2023-07" db="EMBL/GenBank/DDBJ databases">
        <title>Sorghum-associated microbial communities from plants grown in Nebraska, USA.</title>
        <authorList>
            <person name="Schachtman D."/>
        </authorList>
    </citation>
    <scope>NUCLEOTIDE SEQUENCE [LARGE SCALE GENOMIC DNA]</scope>
    <source>
        <strain evidence="9 10">CC258</strain>
    </source>
</reference>
<dbReference type="PANTHER" id="PTHR23514">
    <property type="entry name" value="BYPASS OF STOP CODON PROTEIN 6"/>
    <property type="match status" value="1"/>
</dbReference>
<feature type="transmembrane region" description="Helical" evidence="7">
    <location>
        <begin position="157"/>
        <end position="178"/>
    </location>
</feature>
<accession>A0ABU1P548</accession>
<evidence type="ECO:0000313" key="9">
    <source>
        <dbReference type="EMBL" id="MDR6554883.1"/>
    </source>
</evidence>
<keyword evidence="4 7" id="KW-0812">Transmembrane</keyword>
<protein>
    <submittedName>
        <fullName evidence="9">FHS family glucose/mannose:H+ symporter-like MFS transporter</fullName>
    </submittedName>
</protein>
<dbReference type="RefSeq" id="WP_310502296.1">
    <property type="nucleotide sequence ID" value="NZ_JAVDSB010000021.1"/>
</dbReference>
<feature type="transmembrane region" description="Helical" evidence="7">
    <location>
        <begin position="94"/>
        <end position="119"/>
    </location>
</feature>
<comment type="similarity">
    <text evidence="2">Belongs to the major facilitator superfamily.</text>
</comment>
<evidence type="ECO:0000256" key="2">
    <source>
        <dbReference type="ARBA" id="ARBA00008335"/>
    </source>
</evidence>
<evidence type="ECO:0000256" key="5">
    <source>
        <dbReference type="ARBA" id="ARBA00022989"/>
    </source>
</evidence>
<dbReference type="Proteomes" id="UP001267290">
    <property type="component" value="Unassembled WGS sequence"/>
</dbReference>
<keyword evidence="3" id="KW-0813">Transport</keyword>
<proteinExistence type="inferred from homology"/>
<dbReference type="InterPro" id="IPR051788">
    <property type="entry name" value="MFS_Transporter"/>
</dbReference>
<dbReference type="InterPro" id="IPR020846">
    <property type="entry name" value="MFS_dom"/>
</dbReference>
<dbReference type="InterPro" id="IPR011701">
    <property type="entry name" value="MFS"/>
</dbReference>
<evidence type="ECO:0000256" key="6">
    <source>
        <dbReference type="ARBA" id="ARBA00023136"/>
    </source>
</evidence>
<feature type="transmembrane region" description="Helical" evidence="7">
    <location>
        <begin position="360"/>
        <end position="380"/>
    </location>
</feature>
<name>A0ABU1P548_9BACL</name>
<evidence type="ECO:0000256" key="1">
    <source>
        <dbReference type="ARBA" id="ARBA00004651"/>
    </source>
</evidence>
<dbReference type="Gene3D" id="1.20.1250.20">
    <property type="entry name" value="MFS general substrate transporter like domains"/>
    <property type="match status" value="2"/>
</dbReference>
<dbReference type="PANTHER" id="PTHR23514:SF3">
    <property type="entry name" value="BYPASS OF STOP CODON PROTEIN 6"/>
    <property type="match status" value="1"/>
</dbReference>
<feature type="transmembrane region" description="Helical" evidence="7">
    <location>
        <begin position="275"/>
        <end position="293"/>
    </location>
</feature>
<dbReference type="EMBL" id="JAVDSB010000021">
    <property type="protein sequence ID" value="MDR6554883.1"/>
    <property type="molecule type" value="Genomic_DNA"/>
</dbReference>
<dbReference type="PROSITE" id="PS50850">
    <property type="entry name" value="MFS"/>
    <property type="match status" value="1"/>
</dbReference>
<dbReference type="Pfam" id="PF07690">
    <property type="entry name" value="MFS_1"/>
    <property type="match status" value="1"/>
</dbReference>
<feature type="transmembrane region" description="Helical" evidence="7">
    <location>
        <begin position="69"/>
        <end position="88"/>
    </location>
</feature>